<keyword evidence="9" id="KW-0276">Fatty acid metabolism</keyword>
<dbReference type="SUPFAM" id="SSF52151">
    <property type="entry name" value="FabD/lysophospholipase-like"/>
    <property type="match status" value="1"/>
</dbReference>
<dbReference type="SMART" id="SM00825">
    <property type="entry name" value="PKS_KS"/>
    <property type="match status" value="1"/>
</dbReference>
<dbReference type="GO" id="GO:0043041">
    <property type="term" value="P:amino acid activation for nonribosomal peptide biosynthetic process"/>
    <property type="evidence" value="ECO:0007669"/>
    <property type="project" value="TreeGrafter"/>
</dbReference>
<evidence type="ECO:0000256" key="6">
    <source>
        <dbReference type="ARBA" id="ARBA00022598"/>
    </source>
</evidence>
<dbReference type="PROSITE" id="PS00455">
    <property type="entry name" value="AMP_BINDING"/>
    <property type="match status" value="4"/>
</dbReference>
<gene>
    <name evidence="15" type="ORF">FBZ89_12418</name>
</gene>
<name>A0A560ET18_9PROT</name>
<dbReference type="GO" id="GO:0047527">
    <property type="term" value="F:2,3-dihydroxybenzoate-serine ligase activity"/>
    <property type="evidence" value="ECO:0007669"/>
    <property type="project" value="TreeGrafter"/>
</dbReference>
<dbReference type="InterPro" id="IPR009081">
    <property type="entry name" value="PP-bd_ACP"/>
</dbReference>
<evidence type="ECO:0000313" key="16">
    <source>
        <dbReference type="Proteomes" id="UP000319859"/>
    </source>
</evidence>
<dbReference type="InterPro" id="IPR016036">
    <property type="entry name" value="Malonyl_transacylase_ACP-bd"/>
</dbReference>
<dbReference type="Gene3D" id="3.40.366.10">
    <property type="entry name" value="Malonyl-Coenzyme A Acyl Carrier Protein, domain 2"/>
    <property type="match status" value="1"/>
</dbReference>
<comment type="pathway">
    <text evidence="2">Siderophore biosynthesis.</text>
</comment>
<dbReference type="CDD" id="cd05931">
    <property type="entry name" value="FAAL"/>
    <property type="match status" value="1"/>
</dbReference>
<dbReference type="InterPro" id="IPR010071">
    <property type="entry name" value="AA_adenyl_dom"/>
</dbReference>
<dbReference type="Pfam" id="PF16197">
    <property type="entry name" value="KAsynt_C_assoc"/>
    <property type="match status" value="1"/>
</dbReference>
<comment type="similarity">
    <text evidence="11">In the C-terminal section; belongs to the NRP synthetase family.</text>
</comment>
<dbReference type="InterPro" id="IPR006342">
    <property type="entry name" value="FkbM_mtfrase"/>
</dbReference>
<organism evidence="15 16">
    <name type="scientific">Nitrospirillum amazonense</name>
    <dbReference type="NCBI Taxonomy" id="28077"/>
    <lineage>
        <taxon>Bacteria</taxon>
        <taxon>Pseudomonadati</taxon>
        <taxon>Pseudomonadota</taxon>
        <taxon>Alphaproteobacteria</taxon>
        <taxon>Rhodospirillales</taxon>
        <taxon>Azospirillaceae</taxon>
        <taxon>Nitrospirillum</taxon>
    </lineage>
</organism>
<dbReference type="PROSITE" id="PS50075">
    <property type="entry name" value="CARRIER"/>
    <property type="match status" value="5"/>
</dbReference>
<dbReference type="InterPro" id="IPR006162">
    <property type="entry name" value="Ppantetheine_attach_site"/>
</dbReference>
<dbReference type="InterPro" id="IPR014031">
    <property type="entry name" value="Ketoacyl_synth_C"/>
</dbReference>
<dbReference type="InterPro" id="IPR036736">
    <property type="entry name" value="ACP-like_sf"/>
</dbReference>
<dbReference type="InterPro" id="IPR014030">
    <property type="entry name" value="Ketoacyl_synth_N"/>
</dbReference>
<dbReference type="FunFam" id="1.10.1200.10:FF:000005">
    <property type="entry name" value="Nonribosomal peptide synthetase 1"/>
    <property type="match status" value="1"/>
</dbReference>
<feature type="domain" description="Carrier" evidence="13">
    <location>
        <begin position="5447"/>
        <end position="5522"/>
    </location>
</feature>
<dbReference type="Pfam" id="PF05050">
    <property type="entry name" value="Methyltransf_21"/>
    <property type="match status" value="1"/>
</dbReference>
<dbReference type="InterPro" id="IPR014043">
    <property type="entry name" value="Acyl_transferase_dom"/>
</dbReference>
<dbReference type="InterPro" id="IPR042099">
    <property type="entry name" value="ANL_N_sf"/>
</dbReference>
<dbReference type="Gene3D" id="3.40.50.1820">
    <property type="entry name" value="alpha/beta hydrolase"/>
    <property type="match status" value="1"/>
</dbReference>
<dbReference type="Gene3D" id="3.30.559.10">
    <property type="entry name" value="Chloramphenicol acetyltransferase-like domain"/>
    <property type="match status" value="3"/>
</dbReference>
<keyword evidence="8" id="KW-0677">Repeat</keyword>
<dbReference type="SUPFAM" id="SSF53901">
    <property type="entry name" value="Thiolase-like"/>
    <property type="match status" value="1"/>
</dbReference>
<evidence type="ECO:0000256" key="8">
    <source>
        <dbReference type="ARBA" id="ARBA00022737"/>
    </source>
</evidence>
<evidence type="ECO:0000256" key="3">
    <source>
        <dbReference type="ARBA" id="ARBA00006432"/>
    </source>
</evidence>
<evidence type="ECO:0000259" key="14">
    <source>
        <dbReference type="PROSITE" id="PS52004"/>
    </source>
</evidence>
<dbReference type="InterPro" id="IPR013217">
    <property type="entry name" value="Methyltransf_12"/>
</dbReference>
<dbReference type="SMART" id="SM00827">
    <property type="entry name" value="PKS_AT"/>
    <property type="match status" value="1"/>
</dbReference>
<dbReference type="NCBIfam" id="TIGR01733">
    <property type="entry name" value="AA-adenyl-dom"/>
    <property type="match status" value="3"/>
</dbReference>
<feature type="domain" description="Carrier" evidence="13">
    <location>
        <begin position="3999"/>
        <end position="4074"/>
    </location>
</feature>
<dbReference type="GO" id="GO:0004315">
    <property type="term" value="F:3-oxoacyl-[acyl-carrier-protein] synthase activity"/>
    <property type="evidence" value="ECO:0007669"/>
    <property type="project" value="InterPro"/>
</dbReference>
<dbReference type="InterPro" id="IPR020845">
    <property type="entry name" value="AMP-binding_CS"/>
</dbReference>
<feature type="domain" description="Ketosynthase family 3 (KS3)" evidence="14">
    <location>
        <begin position="1734"/>
        <end position="2158"/>
    </location>
</feature>
<dbReference type="PROSITE" id="PS00012">
    <property type="entry name" value="PHOSPHOPANTETHEINE"/>
    <property type="match status" value="1"/>
</dbReference>
<dbReference type="CDD" id="cd05930">
    <property type="entry name" value="A_NRPS"/>
    <property type="match status" value="1"/>
</dbReference>
<dbReference type="SMART" id="SM00823">
    <property type="entry name" value="PKS_PP"/>
    <property type="match status" value="5"/>
</dbReference>
<dbReference type="InterPro" id="IPR023213">
    <property type="entry name" value="CAT-like_dom_sf"/>
</dbReference>
<dbReference type="GO" id="GO:0008168">
    <property type="term" value="F:methyltransferase activity"/>
    <property type="evidence" value="ECO:0007669"/>
    <property type="project" value="UniProtKB-KW"/>
</dbReference>
<dbReference type="Pfam" id="PF00698">
    <property type="entry name" value="Acyl_transf_1"/>
    <property type="match status" value="1"/>
</dbReference>
<dbReference type="InterPro" id="IPR001227">
    <property type="entry name" value="Ac_transferase_dom_sf"/>
</dbReference>
<dbReference type="InterPro" id="IPR029058">
    <property type="entry name" value="AB_hydrolase_fold"/>
</dbReference>
<dbReference type="EMBL" id="VITN01000024">
    <property type="protein sequence ID" value="TWB12405.1"/>
    <property type="molecule type" value="Genomic_DNA"/>
</dbReference>
<dbReference type="InterPro" id="IPR020841">
    <property type="entry name" value="PKS_Beta-ketoAc_synthase_dom"/>
</dbReference>
<keyword evidence="10" id="KW-0443">Lipid metabolism</keyword>
<dbReference type="InterPro" id="IPR016039">
    <property type="entry name" value="Thiolase-like"/>
</dbReference>
<evidence type="ECO:0000256" key="4">
    <source>
        <dbReference type="ARBA" id="ARBA00022450"/>
    </source>
</evidence>
<dbReference type="SUPFAM" id="SSF55048">
    <property type="entry name" value="Probable ACP-binding domain of malonyl-CoA ACP transacylase"/>
    <property type="match status" value="1"/>
</dbReference>
<feature type="region of interest" description="Disordered" evidence="12">
    <location>
        <begin position="878"/>
        <end position="897"/>
    </location>
</feature>
<dbReference type="FunFam" id="3.40.50.12780:FF:000012">
    <property type="entry name" value="Non-ribosomal peptide synthetase"/>
    <property type="match status" value="2"/>
</dbReference>
<dbReference type="Gene3D" id="2.30.38.10">
    <property type="entry name" value="Luciferase, Domain 3"/>
    <property type="match status" value="1"/>
</dbReference>
<comment type="caution">
    <text evidence="15">The sequence shown here is derived from an EMBL/GenBank/DDBJ whole genome shotgun (WGS) entry which is preliminary data.</text>
</comment>
<dbReference type="GO" id="GO:0031177">
    <property type="term" value="F:phosphopantetheine binding"/>
    <property type="evidence" value="ECO:0007669"/>
    <property type="project" value="InterPro"/>
</dbReference>
<dbReference type="Pfam" id="PF08242">
    <property type="entry name" value="Methyltransf_12"/>
    <property type="match status" value="1"/>
</dbReference>
<sequence length="5542" mass="587494">MDGCLDRPGLLACLARHAQRQPAAPAFVFLPDEKSTPTQLNFRELDSRSTALAHRLARRLAAGDRALLSFPPGLAFIETLLACFKAGVVAVPTNLPRAGQSAERLDRIIADAQAAVVLTDGGSRPMLTRALAVGGAAVDILDCDLQPDEAATDGPTVERSLDGSALALLQYTSGSTGAPKGVMLTHDNLMANQRMIAQAFGHSSETVFVSWLPHYHDMGLIGTILQPIYLGVLAVHFSPTTFLRRPALWLKAISQYGATTSGGPNFAYDYCARRIDDSDLRGLDLSRWTNAFNGAEPVSAATLDTFANRFATHGFRRASFLPCYGMAEATLLVAGGGGQRPRVFHAAREALARGVAAKADGPDAAPVVCVGGPAEQTAIAIVDADTAVPLPPGHIGEIWVSSPSVGAGYWNRGTGSPPVFGAMIAGDDRPYFRTGDLGFMTGDGDLAVTGRLKDLIIVRGRNLYPHDIEATALRASPDLGLAAAAFEVGGQLVLLVEVDRGLRSAVWSGTRSRLLFDAIRQAIWNAQDALVETLALVPPASLAKTTSGKLQRAQIRQCFLEGAIPHLALDRIAEQDAPETTAETERTEAPGRRHIDQDAILAVVAAQMKRPAGTIPLDGAPAALGLDSLSAVALARRLSETFAINCRPEILLGAPTLADLVASCQRAAPMEMGAPPNDMPHALGRLAGMERVFWTHQQLNPGSSVHNIAIALTLAGIDPRRLAGAVQVLGRRHPSLVARLVARVVADDAGEPQWLPADGAGAEGASLSGLNLRRITLPSDDERSMRRVVERHALTPFRLDTGPLARFVLFEAPVTAPVLLIAAHHIAADLASLDLLLARLDEVLGDAPALDAAAGKDDATDGARAAAPITSWPTLAFPWDGPGARDGSQQGPRDRARTGHRHRFVLGGGTTAAVRALAIGRGATPAMAVAAAYAILLHRHTGQAQLTVRFPMSRATPSGTIACAIETALLTLSFPAGSTFLTVLDEVREQVLRALAAPVGPANTMAAPADTLFAFQQPATRRAALLVAGDMTETFPFGGATARAFPLNRCDLDWPLSLVITDEGETLAGCWDYQADLLAEGTAGRLAGRFATLLASAAADPGVPIDALDLLPAEERAALAAKAGAAAMPPDSAGDLGALIAGQAAQTPDRVALRMGGDAVSYGDFMRRADAMARALLRHGHGPETRIAVMLAPSPTAITTVLAIWRSGGVYLPLDPNQPDARIARVLHGARPSLLVANGALRARLAPLCPRDCAIVTPEDLAAEAAASITQLPAVDPDQLAWIIHTSGSTGAPKGVMVSHRAAANFGRAQRARLDLPEGAIVLQLASLAFDASLSDLLMSLPVGGTLSIAPPDARLPGSTLQALIETERVTLITASASLLAALTPRAYPDLRAIISTAEPCRTGFIDAWCPHAQLYNGYGPTEVTVGATLARLDPADAGVRPPIGTPFAGYRVHILDRRGQLQPWGVPGEIHIAGDGLARGYLDDPRMTAERFVPDPHSPVPGARMYRTGDLGRLLPDGSLDFLGRADDQIKLRGLRIEPGEIERAIEDGTGVTRSHVRAYTDAGGERRLVAFVEHAGGGLSIPALLEDLRRRLPAYMVPRSVVVLPSLPLTHSGKVDVAALPPPETGEYRPADATPPATALEVGLSRAWADILDLPSPSVTTNFFDLGGTSMQLPRLLATVNELAPADRPLTLTDLFAHPTIRSLAHHMAGGAAPDKNDTVAGGNHPAEARQGAAIAVVGYAARFPGAPDAPTFWHNLENGVEAITHFDQQDLARAGVDPGLYNSPRYVAARGVIDGIETFDAVFFGFSAAEATSLDPQNRLLLECAYHALEHGGQAAADHCVGAFVATSSSGYLERNLATRPEQLEALGPQKIAIATSKSFAATLLAYKLNLRGPCLTVDSACSSSLVAIHQACASLRNHDCDTALAGAASVEVPLIGGHLHEAGNIGSPDGHCRPFDAQAAGTVRGMGCGIVVLRRLEDALRDGDPIRAVIRGTAVTNDGADKLGFTAPSATGQARAIRDAIRRAEVDIDTIGYVEAHGTGTALGDPVEIAALDAVFGNDQGRTVWLGSVKSNIGHLDAAAGIAGLIKAVMALENAAIPPTLHYRTPNPASRLASSSLRVANDLVPWTSNDAHPRRAGVSSFGIGGTNVHAVLEEAPPRRQWAAGEVTGSHTTPDTAPQLILLSAKTEGALSRLRHDLVRHLTSEASPSLADIACTLARHRPGHPLRTSYVATEIADLTEQLLEGGHGHDTASAAPELVFMFPGQGSLKGAVGAGLIHRFKEFRAAVEHAGAILAAETGFDLPRLLRDGTGAERLEDTAIGQPVLLALQRAMVETLAAFGIRPDAVIGHSLGEYAAAVTAGVMSPDDALRLVIRRGRLMAQCPPGAMLAAAVSPAQLANLLVDGCELAAVNGPGDVTIAGTPDAIAMQAARLRAARVAVEPLPVSRAFHSTQIEESLDGLRDALSSVRLAPPRLPLVSNLTGGWADGSVASIDYWLDQARRPVRFGDGLAVLLAAPERVFVDVGPGRGLRALLRRQPAGGPERTVVAVSRDARRAPDDATALLDAVGRLWRVGVPLAGRSAPPTLWDTGAQIVDLPGYPFDGQRYWVDPPAADLPAANSPMASTAPSALSIDQPAIAQPAIAQTPAVAIAQPRSDVAPSRTEAVRREWTTLLGRPPEDGEDFFEAGGDSLLASRFCTRLNDALGLALHPKALFERPHFTAFAQTVETATNDQPPLVWHEMAEPGAGAPLSWQQRSIWLQDLLLGAGSGAHHLPVTLRLRGALDPVALHVAFTHLLVLHPILRARIFARDGGPVMEPGAAALPSHLPVEDLTGATDMDIARRVAAEAARPFDCAAGPLSRALLLRRAPDDHVFVATFHHIAVDGGSLAILLDQLVAGYNAARVGAGLPAPATPPYDTYVAWQRARADAAESQATYWDTRLRGAVAPDLSGLAARRDPAAVPRHVAALPLAIPTELTAALRALARRRQTTLFAVLLAGFQALLSRFSGQDDICVCVPMANRPPQFQKMVGLFVNIAIIRGAVDAEKPFDSLVQEAATAARAAADNLDVAFERMIAAAATTRESGSGHPFGVAFALNNRVDGAIALDGLQADLAMPTHGDAAFDLALWLDERDDRVEGHLEYRADILDADRLRPLLAGYAALLAAAASRPASPIAALDMLDCSGRQLVVDIWNGTDRVWPDPSLAHEAIAARCAASDAVALVSPAEGVTLTYSEMGRRVDALRQRLAALGVAPERPVGVLLERGVDLVVALLAVLGAGGVLVPLDPETPRRRIRYMMDTAGVTAIVTRPELWHAELDSGAPLVNVEDAGGGATGAPPPAALSGDNLAYILFTSGSTGTPKGAMNSHKALHNRLTWMINELGITPGDRVLQKTPFGFDVCLWELIGTLMAGATMVLAKPGGHRDPAYIAAIMAASRVTIAHFVPTMLDVFMEGTAPPPSLRMVVCSGEGLNAATADRFLRLFPTTALVNLYGPTEAAIDVSVWRCDRPSPCPVTPIGRPIANTRLYILDGRQQPVPPGVAGEIHIGGQAVGRGYVNRPGLTAASFVPDMFSAVPGARLYRTGDLGRWLPDGAIEFLGRADTQVKLRGHRVELEEVTATLTGSGLARQAASVIVGEADKRHIVGFVVPEETVAWPVLNWMAAHDQAPPPGLFISPDGTPVHGMNAGESRFLWKEIFDDGAYDAPGLTLPPDAVVMDVGANVGFFALWVARRAPGVRLIAFEPIPEVFAKLRANLRIYLAGATAFNLGLSDAPKATRFTYYPNNSIMSGGRANPARDAAMVAAHHGAAIDDPETGALTAMALERQEVDVQLSTISDQIRMLGLGRIDLLKIDVEGAEAEVLAGIATEHWPLIHQVTVETDDDGTVERLLVAQGYTVTVARVGATAGLGFRQVFASRGDSAPHVDLAAPDAVCWNATHLEERLRAHLRDRLPAHMVPSRLVLVDHLPVSTNGKLDMAALRALAAPGGNRPAPAAAPADAVADTGPAGVPAQILGIFQSHLGDACRSVDDDFFRLGGNSLMAARVTIDIGRHLGRTPELKLLFDHPTAAGLAAALDQAGGSADAAPMTAATVLRHDAGARHEPFPLAPLQHAYWLGRSGGVTLGNVATHGYMELEVEGLDEERFVQALNLLIARHDMLRVRVTPDERQVIMAAPPAYHPQVLDVAGATDGDARLLELRQAMSHRIANLDDGFPFEVGLSRLGDGKHRIHLSMDAMAIDGWSLRLLEADLNALYAALGRGETPPAAPSTVISFRDYVLALGGITAGADYERARTYWLERVPSLPGAPLLPYTRALDTVETPHFVRRVLTVPTTRWAQVKARARARGLTATAVLLAVYGELLATISQDRHFLLGVTRAHRRPLHPEVDRLVGNFTSLLLLEMDLRGGSAFQDAARGVQRRLSADLSHDLFDGLEVRRALVKAQGGGMSAGLLPVIFTSMLDIDGAQAASGVLSIDQEVYGVAQTSQVCLDCVAFERDGALRLTIDAVEDVFPAGILDGLAADWPRMLALLEDEVAWAAPLQLPLPAAVARCRAPSPAIAPDPDAPPPMTLLHDGFVEAVLRWPDNVAVDAPGLVMTYRQLDRAARHLAARLRVGGARPDVPVAIVMEKGPEQVIAALAILLAGAAYVPIDANLPVQRQRDLLRTCAVTVAVTQPHLAGDVPADDGVTVLAAEPIPDDTLPPYPPLPPSPAAADDLAYIIFTSGSTGTPKGVMISHRGAVNTVEDMNRRFGINQSDGVLALSSLSFDLSVFDVFGLLAVGGRIVLPHPFGVADPAHWIDRVNEGGVTMWNSVPTLAGLLVEHIEATTVGVPLPLRLVLMSGDWIPLDLPGRIARLAESPRVVALGGATEASIWSIHHDIRAIQPTWRSIPYGRALAGQTMQVLDSLLRPRPDWVPGEIYIGGVGVAMGYWQDAQRTAEGFITHPETGERLYRTGDLGRFRDDGEIEFLGRIDTQVKLNGHRLELGEVEHALESHPQVLRAVVIADPPGRDIKRLVAYLVPENDAAAPEEGAIVVWNRAATAADEDCGGYQAAGRAAAADPTFDFAIDAAGLEARLDKMTGQYRASVLRAFGQLGLFTRAGERLSTDALLGPGGILPRYARWTARAIAQLEVMGHLRREGEVIHCLVPIPTTGDVVENGETWLAAILTGREFAAERYASDTVAQDYQEFFQHGHHVASAAFRAWLAGRPAGRGARVLEVGGGYGSLTRHLLPHFPADGSYLFTDISTFFLTRAQEDSHRYPFVDFGLLDINREPAVQGYGGRRFDAIIAASVLHACQDVRQTLRYLRNLLEPGGLLLLIEETSFFPFFDMGMGLQEGFDTYTDTALRSGHPLLSRAEWLRELAAAGFRNASVLNHAGTPSDRLGFDVIVATGPEQMPALDAEALEKYLKGRIAGHAVPKAFYLLDRLPITANGKVDRQALVPDRTDRRQAVPAMDLPSTDTEKQLAALWREILDVPQVGRREEFFALGGDSLLASRLVIAMRRQFDIELPIRAIFEAPVIEDLATLVDLARAAAARPAADSFTRQPVTGEL</sequence>
<dbReference type="GO" id="GO:0005829">
    <property type="term" value="C:cytosol"/>
    <property type="evidence" value="ECO:0007669"/>
    <property type="project" value="TreeGrafter"/>
</dbReference>
<evidence type="ECO:0000313" key="15">
    <source>
        <dbReference type="EMBL" id="TWB12405.1"/>
    </source>
</evidence>
<dbReference type="InterPro" id="IPR029063">
    <property type="entry name" value="SAM-dependent_MTases_sf"/>
</dbReference>
<keyword evidence="5" id="KW-0597">Phosphoprotein</keyword>
<dbReference type="Pfam" id="PF00668">
    <property type="entry name" value="Condensation"/>
    <property type="match status" value="4"/>
</dbReference>
<dbReference type="InterPro" id="IPR000873">
    <property type="entry name" value="AMP-dep_synth/lig_dom"/>
</dbReference>
<dbReference type="GO" id="GO:0071766">
    <property type="term" value="P:Actinobacterium-type cell wall biogenesis"/>
    <property type="evidence" value="ECO:0007669"/>
    <property type="project" value="UniProtKB-ARBA"/>
</dbReference>
<dbReference type="SUPFAM" id="SSF56801">
    <property type="entry name" value="Acetyl-CoA synthetase-like"/>
    <property type="match status" value="4"/>
</dbReference>
<dbReference type="GO" id="GO:0009366">
    <property type="term" value="C:enterobactin synthetase complex"/>
    <property type="evidence" value="ECO:0007669"/>
    <property type="project" value="TreeGrafter"/>
</dbReference>
<feature type="domain" description="Carrier" evidence="13">
    <location>
        <begin position="2658"/>
        <end position="2732"/>
    </location>
</feature>
<proteinExistence type="inferred from homology"/>
<evidence type="ECO:0000259" key="13">
    <source>
        <dbReference type="PROSITE" id="PS50075"/>
    </source>
</evidence>
<evidence type="ECO:0000256" key="1">
    <source>
        <dbReference type="ARBA" id="ARBA00001957"/>
    </source>
</evidence>
<dbReference type="CDD" id="cd19535">
    <property type="entry name" value="Cyc_NRPS"/>
    <property type="match status" value="1"/>
</dbReference>
<dbReference type="Pfam" id="PF02801">
    <property type="entry name" value="Ketoacyl-synt_C"/>
    <property type="match status" value="1"/>
</dbReference>
<dbReference type="Pfam" id="PF00109">
    <property type="entry name" value="ketoacyl-synt"/>
    <property type="match status" value="1"/>
</dbReference>
<dbReference type="PROSITE" id="PS00606">
    <property type="entry name" value="KS3_1"/>
    <property type="match status" value="1"/>
</dbReference>
<dbReference type="NCBIfam" id="NF003417">
    <property type="entry name" value="PRK04813.1"/>
    <property type="match status" value="7"/>
</dbReference>
<comment type="similarity">
    <text evidence="3">Belongs to the ATP-dependent AMP-binding enzyme family.</text>
</comment>
<keyword evidence="6" id="KW-0436">Ligase</keyword>
<evidence type="ECO:0000256" key="5">
    <source>
        <dbReference type="ARBA" id="ARBA00022553"/>
    </source>
</evidence>
<dbReference type="Pfam" id="PF13193">
    <property type="entry name" value="AMP-binding_C"/>
    <property type="match status" value="1"/>
</dbReference>
<evidence type="ECO:0000256" key="10">
    <source>
        <dbReference type="ARBA" id="ARBA00023098"/>
    </source>
</evidence>
<feature type="domain" description="Carrier" evidence="13">
    <location>
        <begin position="1637"/>
        <end position="1714"/>
    </location>
</feature>
<dbReference type="Gene3D" id="3.30.70.3290">
    <property type="match status" value="1"/>
</dbReference>
<dbReference type="SUPFAM" id="SSF52777">
    <property type="entry name" value="CoA-dependent acyltransferases"/>
    <property type="match status" value="6"/>
</dbReference>
<dbReference type="PANTHER" id="PTHR45527">
    <property type="entry name" value="NONRIBOSOMAL PEPTIDE SYNTHETASE"/>
    <property type="match status" value="1"/>
</dbReference>
<dbReference type="InterPro" id="IPR045851">
    <property type="entry name" value="AMP-bd_C_sf"/>
</dbReference>
<dbReference type="FunFam" id="2.30.38.10:FF:000001">
    <property type="entry name" value="Non-ribosomal peptide synthetase PvdI"/>
    <property type="match status" value="1"/>
</dbReference>
<dbReference type="Gene3D" id="3.30.559.30">
    <property type="entry name" value="Nonribosomal peptide synthetase, condensation domain"/>
    <property type="match status" value="3"/>
</dbReference>
<dbReference type="Gene3D" id="1.10.1200.10">
    <property type="entry name" value="ACP-like"/>
    <property type="match status" value="4"/>
</dbReference>
<dbReference type="Gene3D" id="3.40.50.150">
    <property type="entry name" value="Vaccinia Virus protein VP39"/>
    <property type="match status" value="2"/>
</dbReference>
<dbReference type="Gene3D" id="3.40.47.10">
    <property type="match status" value="1"/>
</dbReference>
<dbReference type="PANTHER" id="PTHR45527:SF1">
    <property type="entry name" value="FATTY ACID SYNTHASE"/>
    <property type="match status" value="1"/>
</dbReference>
<dbReference type="InterPro" id="IPR025110">
    <property type="entry name" value="AMP-bd_C"/>
</dbReference>
<dbReference type="NCBIfam" id="TIGR01444">
    <property type="entry name" value="fkbM_fam"/>
    <property type="match status" value="1"/>
</dbReference>
<dbReference type="GO" id="GO:0009403">
    <property type="term" value="P:toxin biosynthetic process"/>
    <property type="evidence" value="ECO:0007669"/>
    <property type="project" value="UniProtKB-ARBA"/>
</dbReference>
<evidence type="ECO:0000256" key="9">
    <source>
        <dbReference type="ARBA" id="ARBA00022832"/>
    </source>
</evidence>
<dbReference type="OrthoDB" id="9778690at2"/>
<evidence type="ECO:0000256" key="2">
    <source>
        <dbReference type="ARBA" id="ARBA00004924"/>
    </source>
</evidence>
<keyword evidence="15" id="KW-0489">Methyltransferase</keyword>
<dbReference type="FunFam" id="3.30.559.10:FF:000023">
    <property type="entry name" value="Non-ribosomal peptide synthetase"/>
    <property type="match status" value="1"/>
</dbReference>
<dbReference type="Pfam" id="PF00550">
    <property type="entry name" value="PP-binding"/>
    <property type="match status" value="5"/>
</dbReference>
<keyword evidence="4" id="KW-0596">Phosphopantetheine</keyword>
<dbReference type="Gene3D" id="3.40.50.980">
    <property type="match status" value="2"/>
</dbReference>
<dbReference type="InterPro" id="IPR001242">
    <property type="entry name" value="Condensation_dom"/>
</dbReference>
<evidence type="ECO:0000256" key="7">
    <source>
        <dbReference type="ARBA" id="ARBA00022679"/>
    </source>
</evidence>
<dbReference type="Pfam" id="PF00501">
    <property type="entry name" value="AMP-binding"/>
    <property type="match status" value="4"/>
</dbReference>
<dbReference type="InterPro" id="IPR020806">
    <property type="entry name" value="PKS_PP-bd"/>
</dbReference>
<dbReference type="InterPro" id="IPR040097">
    <property type="entry name" value="FAAL/FAAC"/>
</dbReference>
<reference evidence="15 16" key="1">
    <citation type="submission" date="2019-06" db="EMBL/GenBank/DDBJ databases">
        <title>Genomic Encyclopedia of Type Strains, Phase IV (KMG-V): Genome sequencing to study the core and pangenomes of soil and plant-associated prokaryotes.</title>
        <authorList>
            <person name="Whitman W."/>
        </authorList>
    </citation>
    <scope>NUCLEOTIDE SEQUENCE [LARGE SCALE GENOMIC DNA]</scope>
    <source>
        <strain evidence="15 16">BR 11880</strain>
    </source>
</reference>
<dbReference type="Proteomes" id="UP000319859">
    <property type="component" value="Unassembled WGS sequence"/>
</dbReference>
<dbReference type="FunFam" id="3.40.50.12780:FF:000013">
    <property type="entry name" value="Long-chain-fatty-acid--AMP ligase FadD32"/>
    <property type="match status" value="1"/>
</dbReference>
<evidence type="ECO:0000256" key="12">
    <source>
        <dbReference type="SAM" id="MobiDB-lite"/>
    </source>
</evidence>
<dbReference type="GO" id="GO:0006633">
    <property type="term" value="P:fatty acid biosynthetic process"/>
    <property type="evidence" value="ECO:0007669"/>
    <property type="project" value="InterPro"/>
</dbReference>
<dbReference type="RefSeq" id="WP_145753413.1">
    <property type="nucleotide sequence ID" value="NZ_VITN01000024.1"/>
</dbReference>
<dbReference type="InterPro" id="IPR016035">
    <property type="entry name" value="Acyl_Trfase/lysoPLipase"/>
</dbReference>
<evidence type="ECO:0000256" key="11">
    <source>
        <dbReference type="ARBA" id="ARBA00029443"/>
    </source>
</evidence>
<dbReference type="SUPFAM" id="SSF53335">
    <property type="entry name" value="S-adenosyl-L-methionine-dependent methyltransferases"/>
    <property type="match status" value="2"/>
</dbReference>
<accession>A0A560ET18</accession>
<dbReference type="InterPro" id="IPR057737">
    <property type="entry name" value="Condensation_MtbB-like"/>
</dbReference>
<dbReference type="InterPro" id="IPR018201">
    <property type="entry name" value="Ketoacyl_synth_AS"/>
</dbReference>
<dbReference type="Gene3D" id="3.30.300.30">
    <property type="match status" value="6"/>
</dbReference>
<dbReference type="GO" id="GO:0009239">
    <property type="term" value="P:enterobactin biosynthetic process"/>
    <property type="evidence" value="ECO:0007669"/>
    <property type="project" value="TreeGrafter"/>
</dbReference>
<feature type="domain" description="Carrier" evidence="13">
    <location>
        <begin position="593"/>
        <end position="668"/>
    </location>
</feature>
<dbReference type="Gene3D" id="3.40.50.12780">
    <property type="entry name" value="N-terminal domain of ligase-like"/>
    <property type="match status" value="3"/>
</dbReference>
<protein>
    <submittedName>
        <fullName evidence="15">FkbM family methyltransferase/amino acid adenylation domain-containing protein</fullName>
    </submittedName>
</protein>
<dbReference type="CDD" id="cd00833">
    <property type="entry name" value="PKS"/>
    <property type="match status" value="1"/>
</dbReference>
<dbReference type="GO" id="GO:0032259">
    <property type="term" value="P:methylation"/>
    <property type="evidence" value="ECO:0007669"/>
    <property type="project" value="UniProtKB-KW"/>
</dbReference>
<dbReference type="PROSITE" id="PS52004">
    <property type="entry name" value="KS3_2"/>
    <property type="match status" value="1"/>
</dbReference>
<keyword evidence="7 15" id="KW-0808">Transferase</keyword>
<dbReference type="InterPro" id="IPR032821">
    <property type="entry name" value="PKS_assoc"/>
</dbReference>
<dbReference type="FunFam" id="3.40.50.980:FF:000001">
    <property type="entry name" value="Non-ribosomal peptide synthetase"/>
    <property type="match status" value="1"/>
</dbReference>
<comment type="cofactor">
    <cofactor evidence="1">
        <name>pantetheine 4'-phosphate</name>
        <dbReference type="ChEBI" id="CHEBI:47942"/>
    </cofactor>
</comment>
<dbReference type="SUPFAM" id="SSF47336">
    <property type="entry name" value="ACP-like"/>
    <property type="match status" value="5"/>
</dbReference>